<dbReference type="SMART" id="SM00213">
    <property type="entry name" value="UBQ"/>
    <property type="match status" value="2"/>
</dbReference>
<dbReference type="Pfam" id="PF00240">
    <property type="entry name" value="ubiquitin"/>
    <property type="match status" value="2"/>
</dbReference>
<protein>
    <submittedName>
        <fullName evidence="4">Ubiquitin-like domain-containing protein</fullName>
    </submittedName>
</protein>
<proteinExistence type="predicted"/>
<reference evidence="4" key="2">
    <citation type="submission" date="2019-11" db="UniProtKB">
        <authorList>
            <consortium name="WormBaseParasite"/>
        </authorList>
    </citation>
    <scope>IDENTIFICATION</scope>
</reference>
<dbReference type="InterPro" id="IPR029071">
    <property type="entry name" value="Ubiquitin-like_domsf"/>
</dbReference>
<gene>
    <name evidence="2" type="ORF">MCOS_LOCUS3403</name>
</gene>
<sequence>MRRFDINVDDIGWRVCSSNTIGEIKEAHCKRLNVDPQTVVLRFQNQVLEDKKSVGFYDLKHDSKLTTELITTTPEVRIHLNLPDNTEVSLTVSLNATVHEIREKLQPWIGEKKVVLIFEGRVLEDRHHLTDYGIGENDRIRVVRAIEPEPSTESAIGKSVKGVHLSNRPQQSSTTTNEAPLEIEVHFHDGERLFPVMLQTNCPVDYAIWVLKHSSKLRGRQFRLSRDGVVLDNAKSLDHYGINDGSHVDIC</sequence>
<dbReference type="GO" id="GO:0043130">
    <property type="term" value="F:ubiquitin binding"/>
    <property type="evidence" value="ECO:0007669"/>
    <property type="project" value="TreeGrafter"/>
</dbReference>
<dbReference type="CDD" id="cd17039">
    <property type="entry name" value="Ubl_ubiquitin_like"/>
    <property type="match status" value="2"/>
</dbReference>
<dbReference type="GO" id="GO:0005654">
    <property type="term" value="C:nucleoplasm"/>
    <property type="evidence" value="ECO:0007669"/>
    <property type="project" value="TreeGrafter"/>
</dbReference>
<organism evidence="2 3">
    <name type="scientific">Mesocestoides corti</name>
    <name type="common">Flatworm</name>
    <dbReference type="NCBI Taxonomy" id="53468"/>
    <lineage>
        <taxon>Eukaryota</taxon>
        <taxon>Metazoa</taxon>
        <taxon>Spiralia</taxon>
        <taxon>Lophotrochozoa</taxon>
        <taxon>Platyhelminthes</taxon>
        <taxon>Cestoda</taxon>
        <taxon>Eucestoda</taxon>
        <taxon>Cyclophyllidea</taxon>
        <taxon>Mesocestoididae</taxon>
        <taxon>Mesocestoides</taxon>
    </lineage>
</organism>
<dbReference type="WBParaSite" id="MCU_010866-RA">
    <property type="protein sequence ID" value="MCU_010866-RA"/>
    <property type="gene ID" value="MCU_010866"/>
</dbReference>
<dbReference type="AlphaFoldDB" id="A0A0R3U914"/>
<dbReference type="GO" id="GO:0070628">
    <property type="term" value="F:proteasome binding"/>
    <property type="evidence" value="ECO:0007669"/>
    <property type="project" value="TreeGrafter"/>
</dbReference>
<name>A0A0R3U914_MESCO</name>
<dbReference type="EMBL" id="UXSR01000765">
    <property type="protein sequence ID" value="VDD77400.1"/>
    <property type="molecule type" value="Genomic_DNA"/>
</dbReference>
<keyword evidence="3" id="KW-1185">Reference proteome</keyword>
<dbReference type="GO" id="GO:0005829">
    <property type="term" value="C:cytosol"/>
    <property type="evidence" value="ECO:0007669"/>
    <property type="project" value="TreeGrafter"/>
</dbReference>
<dbReference type="SUPFAM" id="SSF54236">
    <property type="entry name" value="Ubiquitin-like"/>
    <property type="match status" value="3"/>
</dbReference>
<dbReference type="PANTHER" id="PTHR10621:SF38">
    <property type="entry name" value="UBIQUITIN DOMAIN-CONTAINING PROTEIN 7SL RNA1-RELATED"/>
    <property type="match status" value="1"/>
</dbReference>
<dbReference type="InterPro" id="IPR000626">
    <property type="entry name" value="Ubiquitin-like_dom"/>
</dbReference>
<evidence type="ECO:0000313" key="4">
    <source>
        <dbReference type="WBParaSite" id="MCU_010866-RA"/>
    </source>
</evidence>
<evidence type="ECO:0000259" key="1">
    <source>
        <dbReference type="PROSITE" id="PS50053"/>
    </source>
</evidence>
<reference evidence="2 3" key="1">
    <citation type="submission" date="2018-10" db="EMBL/GenBank/DDBJ databases">
        <authorList>
            <consortium name="Pathogen Informatics"/>
        </authorList>
    </citation>
    <scope>NUCLEOTIDE SEQUENCE [LARGE SCALE GENOMIC DNA]</scope>
</reference>
<dbReference type="Gene3D" id="3.10.20.90">
    <property type="entry name" value="Phosphatidylinositol 3-kinase Catalytic Subunit, Chain A, domain 1"/>
    <property type="match status" value="2"/>
</dbReference>
<dbReference type="PROSITE" id="PS50053">
    <property type="entry name" value="UBIQUITIN_2"/>
    <property type="match status" value="1"/>
</dbReference>
<evidence type="ECO:0000313" key="3">
    <source>
        <dbReference type="Proteomes" id="UP000267029"/>
    </source>
</evidence>
<dbReference type="OrthoDB" id="417450at2759"/>
<dbReference type="GO" id="GO:0031593">
    <property type="term" value="F:polyubiquitin modification-dependent protein binding"/>
    <property type="evidence" value="ECO:0007669"/>
    <property type="project" value="TreeGrafter"/>
</dbReference>
<accession>A0A0R3U914</accession>
<feature type="domain" description="Ubiquitin-like" evidence="1">
    <location>
        <begin position="76"/>
        <end position="143"/>
    </location>
</feature>
<dbReference type="Proteomes" id="UP000267029">
    <property type="component" value="Unassembled WGS sequence"/>
</dbReference>
<dbReference type="GO" id="GO:0043161">
    <property type="term" value="P:proteasome-mediated ubiquitin-dependent protein catabolic process"/>
    <property type="evidence" value="ECO:0007669"/>
    <property type="project" value="TreeGrafter"/>
</dbReference>
<dbReference type="PANTHER" id="PTHR10621">
    <property type="entry name" value="UV EXCISION REPAIR PROTEIN RAD23"/>
    <property type="match status" value="1"/>
</dbReference>
<evidence type="ECO:0000313" key="2">
    <source>
        <dbReference type="EMBL" id="VDD77400.1"/>
    </source>
</evidence>